<keyword evidence="8" id="KW-1185">Reference proteome</keyword>
<dbReference type="GO" id="GO:0005829">
    <property type="term" value="C:cytosol"/>
    <property type="evidence" value="ECO:0007669"/>
    <property type="project" value="TreeGrafter"/>
</dbReference>
<gene>
    <name evidence="7" type="ORF">DAT39_022365</name>
</gene>
<dbReference type="Pfam" id="PF03987">
    <property type="entry name" value="Autophagy_act_C"/>
    <property type="match status" value="1"/>
</dbReference>
<reference evidence="7" key="1">
    <citation type="submission" date="2020-07" db="EMBL/GenBank/DDBJ databases">
        <title>Clarias magur genome sequencing, assembly and annotation.</title>
        <authorList>
            <person name="Kushwaha B."/>
            <person name="Kumar R."/>
            <person name="Das P."/>
            <person name="Joshi C.G."/>
            <person name="Kumar D."/>
            <person name="Nagpure N.S."/>
            <person name="Pandey M."/>
            <person name="Agarwal S."/>
            <person name="Srivastava S."/>
            <person name="Singh M."/>
            <person name="Sahoo L."/>
            <person name="Jayasankar P."/>
            <person name="Meher P.K."/>
            <person name="Koringa P.G."/>
            <person name="Iquebal M.A."/>
            <person name="Das S.P."/>
            <person name="Bit A."/>
            <person name="Patnaik S."/>
            <person name="Patel N."/>
            <person name="Shah T.M."/>
            <person name="Hinsu A."/>
            <person name="Jena J.K."/>
        </authorList>
    </citation>
    <scope>NUCLEOTIDE SEQUENCE</scope>
    <source>
        <strain evidence="7">CIFAMagur01</strain>
        <tissue evidence="7">Testis</tissue>
    </source>
</reference>
<accession>A0A8J4T2P6</accession>
<evidence type="ECO:0000256" key="4">
    <source>
        <dbReference type="ARBA" id="ARBA00022786"/>
    </source>
</evidence>
<evidence type="ECO:0000256" key="3">
    <source>
        <dbReference type="ARBA" id="ARBA00022679"/>
    </source>
</evidence>
<organism evidence="7 8">
    <name type="scientific">Clarias magur</name>
    <name type="common">Asian catfish</name>
    <name type="synonym">Macropteronotus magur</name>
    <dbReference type="NCBI Taxonomy" id="1594786"/>
    <lineage>
        <taxon>Eukaryota</taxon>
        <taxon>Metazoa</taxon>
        <taxon>Chordata</taxon>
        <taxon>Craniata</taxon>
        <taxon>Vertebrata</taxon>
        <taxon>Euteleostomi</taxon>
        <taxon>Actinopterygii</taxon>
        <taxon>Neopterygii</taxon>
        <taxon>Teleostei</taxon>
        <taxon>Ostariophysi</taxon>
        <taxon>Siluriformes</taxon>
        <taxon>Clariidae</taxon>
        <taxon>Clarias</taxon>
    </lineage>
</organism>
<keyword evidence="4" id="KW-0833">Ubl conjugation pathway</keyword>
<evidence type="ECO:0000256" key="5">
    <source>
        <dbReference type="ARBA" id="ARBA00023006"/>
    </source>
</evidence>
<comment type="similarity">
    <text evidence="1">Belongs to the ATG10 family.</text>
</comment>
<feature type="non-terminal residue" evidence="7">
    <location>
        <position position="1"/>
    </location>
</feature>
<sequence length="182" mass="21074">MSSEGSNLSSYHLDEKAFQLCCKHFLQQSDVIRDGWSWTEVKGCEERYLKKTVIMSGRFYSLLNDKDDDGMNALTGADEMDDEPAGAYTIGASQVLMQYEYHVLYSLSHQVPVLYFRASTLDGKPLTLEEVWRNVHPNYKHKQPQGPWDTLTQQEHPLLGQPFFMLHPCHTEEFMKPLVKKR</sequence>
<evidence type="ECO:0000313" key="7">
    <source>
        <dbReference type="EMBL" id="KAF5887073.1"/>
    </source>
</evidence>
<dbReference type="Proteomes" id="UP000727407">
    <property type="component" value="Unassembled WGS sequence"/>
</dbReference>
<dbReference type="EMBL" id="QNUK01001134">
    <property type="protein sequence ID" value="KAF5887073.1"/>
    <property type="molecule type" value="Genomic_DNA"/>
</dbReference>
<dbReference type="GO" id="GO:0032446">
    <property type="term" value="P:protein modification by small protein conjugation"/>
    <property type="evidence" value="ECO:0007669"/>
    <property type="project" value="TreeGrafter"/>
</dbReference>
<comment type="caution">
    <text evidence="7">The sequence shown here is derived from an EMBL/GenBank/DDBJ whole genome shotgun (WGS) entry which is preliminary data.</text>
</comment>
<dbReference type="GO" id="GO:0000045">
    <property type="term" value="P:autophagosome assembly"/>
    <property type="evidence" value="ECO:0007669"/>
    <property type="project" value="TreeGrafter"/>
</dbReference>
<evidence type="ECO:0000256" key="1">
    <source>
        <dbReference type="ARBA" id="ARBA00005696"/>
    </source>
</evidence>
<dbReference type="InterPro" id="IPR007135">
    <property type="entry name" value="Atg3/Atg10"/>
</dbReference>
<dbReference type="PANTHER" id="PTHR14957:SF1">
    <property type="entry name" value="UBIQUITIN-LIKE-CONJUGATING ENZYME ATG10"/>
    <property type="match status" value="1"/>
</dbReference>
<keyword evidence="3" id="KW-0808">Transferase</keyword>
<dbReference type="Gene3D" id="3.30.1460.50">
    <property type="match status" value="1"/>
</dbReference>
<dbReference type="OrthoDB" id="4089664at2759"/>
<proteinExistence type="inferred from homology"/>
<dbReference type="AlphaFoldDB" id="A0A8J4T2P6"/>
<dbReference type="PANTHER" id="PTHR14957">
    <property type="entry name" value="UBIQUITIN-LIKE-CONJUGATING ENZYME ATG10"/>
    <property type="match status" value="1"/>
</dbReference>
<name>A0A8J4T2P6_CLAMG</name>
<protein>
    <recommendedName>
        <fullName evidence="2">Ubiquitin-like-conjugating enzyme ATG10</fullName>
    </recommendedName>
    <alternativeName>
        <fullName evidence="6">Autophagy-related protein 10</fullName>
    </alternativeName>
</protein>
<dbReference type="GO" id="GO:0061651">
    <property type="term" value="F:Atg12 conjugating enzyme activity"/>
    <property type="evidence" value="ECO:0007669"/>
    <property type="project" value="TreeGrafter"/>
</dbReference>
<dbReference type="GO" id="GO:0000422">
    <property type="term" value="P:autophagy of mitochondrion"/>
    <property type="evidence" value="ECO:0007669"/>
    <property type="project" value="TreeGrafter"/>
</dbReference>
<evidence type="ECO:0000313" key="8">
    <source>
        <dbReference type="Proteomes" id="UP000727407"/>
    </source>
</evidence>
<evidence type="ECO:0000256" key="2">
    <source>
        <dbReference type="ARBA" id="ARBA00021099"/>
    </source>
</evidence>
<keyword evidence="5" id="KW-0072">Autophagy</keyword>
<evidence type="ECO:0000256" key="6">
    <source>
        <dbReference type="ARBA" id="ARBA00029833"/>
    </source>
</evidence>